<comment type="similarity">
    <text evidence="2">Belongs to the bacterial solute-binding protein 1 family.</text>
</comment>
<accession>A0A087M3R4</accession>
<evidence type="ECO:0000256" key="3">
    <source>
        <dbReference type="ARBA" id="ARBA00022764"/>
    </source>
</evidence>
<name>A0A087M3R4_9HYPH</name>
<comment type="subcellular location">
    <subcellularLocation>
        <location evidence="1">Periplasm</location>
    </subcellularLocation>
</comment>
<feature type="signal peptide" evidence="4">
    <location>
        <begin position="1"/>
        <end position="23"/>
    </location>
</feature>
<keyword evidence="3" id="KW-0574">Periplasm</keyword>
<dbReference type="PANTHER" id="PTHR43649:SF12">
    <property type="entry name" value="DIACETYLCHITOBIOSE BINDING PROTEIN DASA"/>
    <property type="match status" value="1"/>
</dbReference>
<evidence type="ECO:0000256" key="2">
    <source>
        <dbReference type="ARBA" id="ARBA00008520"/>
    </source>
</evidence>
<dbReference type="Pfam" id="PF01547">
    <property type="entry name" value="SBP_bac_1"/>
    <property type="match status" value="1"/>
</dbReference>
<dbReference type="OrthoDB" id="9787283at2"/>
<protein>
    <submittedName>
        <fullName evidence="5">ABC transporter substrate-binding protein</fullName>
    </submittedName>
</protein>
<dbReference type="Gene3D" id="3.40.190.10">
    <property type="entry name" value="Periplasmic binding protein-like II"/>
    <property type="match status" value="1"/>
</dbReference>
<proteinExistence type="inferred from homology"/>
<dbReference type="GO" id="GO:0042597">
    <property type="term" value="C:periplasmic space"/>
    <property type="evidence" value="ECO:0007669"/>
    <property type="project" value="UniProtKB-SubCell"/>
</dbReference>
<sequence length="418" mass="45118">MQKTMIASAALTLLLATTSLAQAETLKFLTWQLTEDTYGPWWEAVIAKFEETHPGDTVEATQIARQDFADTMMTQFAGGSPPDIVHLASFEYQPFAANGWLEDLGPWIEKAGLDLDGWAGQNLCTWEATTRCINLQYFAYIMGVNTALLEEAGLDVPKGWDEFIAAARALTKDVDGDGITDIYGTGLHLASGNNYINDMLNFVLDAGGSWTTPDGKPAFDTPEMVVAIDHWATLIREGLVPADTTGGDARQLFVEGKVAMRIENPGLAGVIETSASEEMKPNLTLVASPFDPPVGGASAIIGIPSEIPDERKQKVWDFIAIATSPEMQELFSEIVGAPAPRPGSVTEAVLASTPEYGLVVEAMEKAAAAGVDRVPVGLETHYNELASIVREEIQRMIIENRTAEDTAAVLQERVSALQ</sequence>
<comment type="caution">
    <text evidence="5">The sequence shown here is derived from an EMBL/GenBank/DDBJ whole genome shotgun (WGS) entry which is preliminary data.</text>
</comment>
<reference evidence="5 6" key="1">
    <citation type="submission" date="2014-08" db="EMBL/GenBank/DDBJ databases">
        <authorList>
            <person name="Hassan Y.I."/>
            <person name="Lepp D."/>
            <person name="Zhou T."/>
        </authorList>
    </citation>
    <scope>NUCLEOTIDE SEQUENCE [LARGE SCALE GENOMIC DNA]</scope>
    <source>
        <strain evidence="5 6">IFO13584</strain>
    </source>
</reference>
<dbReference type="InterPro" id="IPR006059">
    <property type="entry name" value="SBP"/>
</dbReference>
<gene>
    <name evidence="5" type="ORF">JP75_08285</name>
</gene>
<evidence type="ECO:0000313" key="5">
    <source>
        <dbReference type="EMBL" id="KFL31517.1"/>
    </source>
</evidence>
<evidence type="ECO:0000313" key="6">
    <source>
        <dbReference type="Proteomes" id="UP000028981"/>
    </source>
</evidence>
<dbReference type="AlphaFoldDB" id="A0A087M3R4"/>
<keyword evidence="6" id="KW-1185">Reference proteome</keyword>
<evidence type="ECO:0000256" key="4">
    <source>
        <dbReference type="SAM" id="SignalP"/>
    </source>
</evidence>
<feature type="chain" id="PRO_5001825920" evidence="4">
    <location>
        <begin position="24"/>
        <end position="418"/>
    </location>
</feature>
<dbReference type="STRING" id="46914.JP75_08285"/>
<keyword evidence="4" id="KW-0732">Signal</keyword>
<dbReference type="PANTHER" id="PTHR43649">
    <property type="entry name" value="ARABINOSE-BINDING PROTEIN-RELATED"/>
    <property type="match status" value="1"/>
</dbReference>
<dbReference type="CDD" id="cd13585">
    <property type="entry name" value="PBP2_TMBP_like"/>
    <property type="match status" value="1"/>
</dbReference>
<organism evidence="5 6">
    <name type="scientific">Devosia riboflavina</name>
    <dbReference type="NCBI Taxonomy" id="46914"/>
    <lineage>
        <taxon>Bacteria</taxon>
        <taxon>Pseudomonadati</taxon>
        <taxon>Pseudomonadota</taxon>
        <taxon>Alphaproteobacteria</taxon>
        <taxon>Hyphomicrobiales</taxon>
        <taxon>Devosiaceae</taxon>
        <taxon>Devosia</taxon>
    </lineage>
</organism>
<dbReference type="Proteomes" id="UP000028981">
    <property type="component" value="Unassembled WGS sequence"/>
</dbReference>
<dbReference type="SUPFAM" id="SSF53850">
    <property type="entry name" value="Periplasmic binding protein-like II"/>
    <property type="match status" value="1"/>
</dbReference>
<evidence type="ECO:0000256" key="1">
    <source>
        <dbReference type="ARBA" id="ARBA00004418"/>
    </source>
</evidence>
<dbReference type="InterPro" id="IPR050490">
    <property type="entry name" value="Bact_solute-bd_prot1"/>
</dbReference>
<dbReference type="EMBL" id="JQGC01000006">
    <property type="protein sequence ID" value="KFL31517.1"/>
    <property type="molecule type" value="Genomic_DNA"/>
</dbReference>
<dbReference type="RefSeq" id="WP_035081380.1">
    <property type="nucleotide sequence ID" value="NZ_JQGC01000006.1"/>
</dbReference>